<evidence type="ECO:0000313" key="4">
    <source>
        <dbReference type="EMBL" id="RHW72582.1"/>
    </source>
</evidence>
<evidence type="ECO:0000256" key="3">
    <source>
        <dbReference type="SAM" id="SignalP"/>
    </source>
</evidence>
<dbReference type="Proteomes" id="UP000266743">
    <property type="component" value="Chromosome 5"/>
</dbReference>
<evidence type="ECO:0000313" key="5">
    <source>
        <dbReference type="Proteomes" id="UP000266743"/>
    </source>
</evidence>
<dbReference type="EMBL" id="QSBY01000005">
    <property type="protein sequence ID" value="RHW72582.1"/>
    <property type="molecule type" value="Genomic_DNA"/>
</dbReference>
<proteinExistence type="predicted"/>
<comment type="caution">
    <text evidence="4">The sequence shown here is derived from an EMBL/GenBank/DDBJ whole genome shotgun (WGS) entry which is preliminary data.</text>
</comment>
<feature type="chain" id="PRO_5018156673" evidence="3">
    <location>
        <begin position="22"/>
        <end position="407"/>
    </location>
</feature>
<accession>A0A3L6L7I6</accession>
<reference evidence="4 5" key="1">
    <citation type="submission" date="2018-09" db="EMBL/GenBank/DDBJ databases">
        <title>whole genome sequence of T. equiperdum IVM-t1 strain.</title>
        <authorList>
            <person name="Suganuma K."/>
        </authorList>
    </citation>
    <scope>NUCLEOTIDE SEQUENCE [LARGE SCALE GENOMIC DNA]</scope>
    <source>
        <strain evidence="4 5">IVM-t1</strain>
    </source>
</reference>
<feature type="compositionally biased region" description="Basic and acidic residues" evidence="1">
    <location>
        <begin position="124"/>
        <end position="150"/>
    </location>
</feature>
<dbReference type="AlphaFoldDB" id="A0A3L6L7I6"/>
<sequence length="407" mass="44520">MARVTFCLAVVLITSSASVFSQVGKARASETQTNEAEDKLSRAAADVLCIMTDLTRKVVNPLADRLAELAAEDTANITRDAELVDAYVDDIDGMLGKDSDDPDGTKKRIKELCDGAKTKVKDMPENARNREASIKEKAVKAKESGKKTLEGTEASEGGNPVVGLKEVMSSYCRGGRKCEEGVVSSTLDPPEGEISCTNVTLDEKEKWISTLMVEAGANWTTSKPKKVVNCSTAGEPPCTPLDQWGTHYNDTKSHVVGIVGELDKSYKDMLICENQLLLVYKIHKGLQEEKNHSEIISEGERISNRTLDVLIGMSGGHRSSSLEDGVNNTDLQDLEEARTLFAKKRRWIMLLLLYIFAPIVAILILVLVFFLIRSRRKAAPKEASAAAVAQPKLSQPVHADPYHSVKM</sequence>
<name>A0A3L6L7I6_9TRYP</name>
<organism evidence="4 5">
    <name type="scientific">Trypanosoma brucei equiperdum</name>
    <dbReference type="NCBI Taxonomy" id="630700"/>
    <lineage>
        <taxon>Eukaryota</taxon>
        <taxon>Discoba</taxon>
        <taxon>Euglenozoa</taxon>
        <taxon>Kinetoplastea</taxon>
        <taxon>Metakinetoplastina</taxon>
        <taxon>Trypanosomatida</taxon>
        <taxon>Trypanosomatidae</taxon>
        <taxon>Trypanosoma</taxon>
    </lineage>
</organism>
<gene>
    <name evidence="4" type="ORF">DPX39_050005700</name>
</gene>
<feature type="region of interest" description="Disordered" evidence="1">
    <location>
        <begin position="124"/>
        <end position="160"/>
    </location>
</feature>
<feature type="transmembrane region" description="Helical" evidence="2">
    <location>
        <begin position="347"/>
        <end position="372"/>
    </location>
</feature>
<evidence type="ECO:0000256" key="2">
    <source>
        <dbReference type="SAM" id="Phobius"/>
    </source>
</evidence>
<dbReference type="Pfam" id="PF11727">
    <property type="entry name" value="ISG65-75"/>
    <property type="match status" value="1"/>
</dbReference>
<keyword evidence="2" id="KW-0472">Membrane</keyword>
<keyword evidence="2" id="KW-0812">Transmembrane</keyword>
<dbReference type="InterPro" id="IPR021057">
    <property type="entry name" value="Trypano_invariant_glycop"/>
</dbReference>
<keyword evidence="3" id="KW-0732">Signal</keyword>
<feature type="signal peptide" evidence="3">
    <location>
        <begin position="1"/>
        <end position="21"/>
    </location>
</feature>
<evidence type="ECO:0000256" key="1">
    <source>
        <dbReference type="SAM" id="MobiDB-lite"/>
    </source>
</evidence>
<keyword evidence="2" id="KW-1133">Transmembrane helix</keyword>
<protein>
    <submittedName>
        <fullName evidence="4">Invariant surface glycoprotein</fullName>
    </submittedName>
</protein>